<dbReference type="InterPro" id="IPR013096">
    <property type="entry name" value="Cupin_2"/>
</dbReference>
<accession>A0ABR3X5L0</accession>
<proteinExistence type="predicted"/>
<sequence>METQQLRKLSIPACIPTITKYWAPKLVASINNEYEIKVAKLSGEFVWHSHPATDEVFYILSGNLTIRLDEPGRDSGLEDVELSEGDIFVVPKGVRHCPVTKDGEETAVLLMEPSGVVNTGDSEPVEGRTNAVEDIRSAV</sequence>
<dbReference type="Proteomes" id="UP001583193">
    <property type="component" value="Unassembled WGS sequence"/>
</dbReference>
<dbReference type="PANTHER" id="PTHR36114">
    <property type="entry name" value="16.7 KDA PROTEIN IN WHIE LOCUS"/>
    <property type="match status" value="1"/>
</dbReference>
<dbReference type="InterPro" id="IPR014710">
    <property type="entry name" value="RmlC-like_jellyroll"/>
</dbReference>
<dbReference type="PRINTS" id="PR00325">
    <property type="entry name" value="GERMIN"/>
</dbReference>
<protein>
    <recommendedName>
        <fullName evidence="1">Cupin type-2 domain-containing protein</fullName>
    </recommendedName>
</protein>
<dbReference type="InterPro" id="IPR011051">
    <property type="entry name" value="RmlC_Cupin_sf"/>
</dbReference>
<dbReference type="InterPro" id="IPR052044">
    <property type="entry name" value="PKS_Associated_Protein"/>
</dbReference>
<evidence type="ECO:0000313" key="2">
    <source>
        <dbReference type="EMBL" id="KAL1870967.1"/>
    </source>
</evidence>
<name>A0ABR3X5L0_9EURO</name>
<dbReference type="EMBL" id="JAVDPF010000029">
    <property type="protein sequence ID" value="KAL1870967.1"/>
    <property type="molecule type" value="Genomic_DNA"/>
</dbReference>
<dbReference type="SUPFAM" id="SSF51182">
    <property type="entry name" value="RmlC-like cupins"/>
    <property type="match status" value="1"/>
</dbReference>
<dbReference type="Gene3D" id="2.60.120.10">
    <property type="entry name" value="Jelly Rolls"/>
    <property type="match status" value="1"/>
</dbReference>
<dbReference type="PANTHER" id="PTHR36114:SF1">
    <property type="entry name" value="16.7 KDA PROTEIN IN WHIE LOCUS"/>
    <property type="match status" value="1"/>
</dbReference>
<organism evidence="2 3">
    <name type="scientific">Paecilomyces lecythidis</name>
    <dbReference type="NCBI Taxonomy" id="3004212"/>
    <lineage>
        <taxon>Eukaryota</taxon>
        <taxon>Fungi</taxon>
        <taxon>Dikarya</taxon>
        <taxon>Ascomycota</taxon>
        <taxon>Pezizomycotina</taxon>
        <taxon>Eurotiomycetes</taxon>
        <taxon>Eurotiomycetidae</taxon>
        <taxon>Eurotiales</taxon>
        <taxon>Thermoascaceae</taxon>
        <taxon>Paecilomyces</taxon>
    </lineage>
</organism>
<evidence type="ECO:0000313" key="3">
    <source>
        <dbReference type="Proteomes" id="UP001583193"/>
    </source>
</evidence>
<dbReference type="Pfam" id="PF07883">
    <property type="entry name" value="Cupin_2"/>
    <property type="match status" value="1"/>
</dbReference>
<feature type="domain" description="Cupin type-2" evidence="1">
    <location>
        <begin position="44"/>
        <end position="110"/>
    </location>
</feature>
<reference evidence="2 3" key="1">
    <citation type="journal article" date="2024" name="IMA Fungus">
        <title>IMA Genome - F19 : A genome assembly and annotation guide to empower mycologists, including annotated draft genome sequences of Ceratocystis pirilliformis, Diaporthe australafricana, Fusarium ophioides, Paecilomyces lecythidis, and Sporothrix stenoceras.</title>
        <authorList>
            <person name="Aylward J."/>
            <person name="Wilson A.M."/>
            <person name="Visagie C.M."/>
            <person name="Spraker J."/>
            <person name="Barnes I."/>
            <person name="Buitendag C."/>
            <person name="Ceriani C."/>
            <person name="Del Mar Angel L."/>
            <person name="du Plessis D."/>
            <person name="Fuchs T."/>
            <person name="Gasser K."/>
            <person name="Kramer D."/>
            <person name="Li W."/>
            <person name="Munsamy K."/>
            <person name="Piso A."/>
            <person name="Price J.L."/>
            <person name="Sonnekus B."/>
            <person name="Thomas C."/>
            <person name="van der Nest A."/>
            <person name="van Dijk A."/>
            <person name="van Heerden A."/>
            <person name="van Vuuren N."/>
            <person name="Yilmaz N."/>
            <person name="Duong T.A."/>
            <person name="van der Merwe N.A."/>
            <person name="Wingfield M.J."/>
            <person name="Wingfield B.D."/>
        </authorList>
    </citation>
    <scope>NUCLEOTIDE SEQUENCE [LARGE SCALE GENOMIC DNA]</scope>
    <source>
        <strain evidence="2 3">CMW 18167</strain>
    </source>
</reference>
<keyword evidence="3" id="KW-1185">Reference proteome</keyword>
<dbReference type="InterPro" id="IPR001929">
    <property type="entry name" value="Germin"/>
</dbReference>
<dbReference type="CDD" id="cd02226">
    <property type="entry name" value="cupin_YdbB-like"/>
    <property type="match status" value="1"/>
</dbReference>
<evidence type="ECO:0000259" key="1">
    <source>
        <dbReference type="Pfam" id="PF07883"/>
    </source>
</evidence>
<comment type="caution">
    <text evidence="2">The sequence shown here is derived from an EMBL/GenBank/DDBJ whole genome shotgun (WGS) entry which is preliminary data.</text>
</comment>
<gene>
    <name evidence="2" type="ORF">Plec18167_007274</name>
</gene>